<name>A0A2M9ZIA8_9LEPT</name>
<reference evidence="3 4" key="1">
    <citation type="submission" date="2017-07" db="EMBL/GenBank/DDBJ databases">
        <title>Leptospira spp. isolated from tropical soils.</title>
        <authorList>
            <person name="Thibeaux R."/>
            <person name="Iraola G."/>
            <person name="Ferres I."/>
            <person name="Bierque E."/>
            <person name="Girault D."/>
            <person name="Soupe-Gilbert M.-E."/>
            <person name="Picardeau M."/>
            <person name="Goarant C."/>
        </authorList>
    </citation>
    <scope>NUCLEOTIDE SEQUENCE [LARGE SCALE GENOMIC DNA]</scope>
    <source>
        <strain evidence="2 4">FH1-B-B1</strain>
        <strain evidence="1 3">FH1-B-C1</strain>
    </source>
</reference>
<dbReference type="AlphaFoldDB" id="A0A2M9ZIA8"/>
<dbReference type="RefSeq" id="WP_100714372.1">
    <property type="nucleotide sequence ID" value="NZ_NPDY01000012.1"/>
</dbReference>
<gene>
    <name evidence="1" type="ORF">CH360_12400</name>
    <name evidence="2" type="ORF">CH373_17555</name>
</gene>
<sequence length="415" mass="45309">MRSLIWFFLICSLGCNRAKAIDLDASKSPLGFLANFIVSTGGRPLGPEFVAVGENCSLFTSEDGQNWTVQQGASTPFPGCNGGVIYDIAIGNGVWVAVGTTRGDYRTTSNNCGLWVSFDALIWQQIPCPPTATGAAGTPLRSIAFGQTGGRGVFLIGGLAFLFPKASGYYYGLTSYDGFNWERKHIGPTGVDGVESNLATCFASFDADTGYCAGESGSYSQINYKFHPDLGTWKADGVLGGYGYPTIADPPPNYRPRSFWYYYTKQNVHFMTGMGDGLPYLFRRLPNQAWGTNDDRVFQFYTYEYDNLINAAADSNTKVIFFGDKCSWVYTTDQKGNWTAYTEGVWLPFTNLGSCNVDHPVNWADAAYNIYLNRFVVVGTSGTVGIATDPKAAEDWSIVHAPSYTSRINAILAKP</sequence>
<protein>
    <recommendedName>
        <fullName evidence="5">Galactose oxidase</fullName>
    </recommendedName>
</protein>
<comment type="caution">
    <text evidence="2">The sequence shown here is derived from an EMBL/GenBank/DDBJ whole genome shotgun (WGS) entry which is preliminary data.</text>
</comment>
<evidence type="ECO:0000313" key="4">
    <source>
        <dbReference type="Proteomes" id="UP000231990"/>
    </source>
</evidence>
<evidence type="ECO:0000313" key="1">
    <source>
        <dbReference type="EMBL" id="PJZ69080.1"/>
    </source>
</evidence>
<dbReference type="EMBL" id="NPDZ01000019">
    <property type="protein sequence ID" value="PJZ71789.1"/>
    <property type="molecule type" value="Genomic_DNA"/>
</dbReference>
<evidence type="ECO:0000313" key="3">
    <source>
        <dbReference type="Proteomes" id="UP000231962"/>
    </source>
</evidence>
<dbReference type="OrthoDB" id="321212at2"/>
<dbReference type="Proteomes" id="UP000231962">
    <property type="component" value="Unassembled WGS sequence"/>
</dbReference>
<evidence type="ECO:0000313" key="2">
    <source>
        <dbReference type="EMBL" id="PJZ71789.1"/>
    </source>
</evidence>
<dbReference type="EMBL" id="NPDY01000012">
    <property type="protein sequence ID" value="PJZ69080.1"/>
    <property type="molecule type" value="Genomic_DNA"/>
</dbReference>
<dbReference type="Proteomes" id="UP000231990">
    <property type="component" value="Unassembled WGS sequence"/>
</dbReference>
<keyword evidence="3" id="KW-1185">Reference proteome</keyword>
<evidence type="ECO:0008006" key="5">
    <source>
        <dbReference type="Google" id="ProtNLM"/>
    </source>
</evidence>
<accession>A0A2M9ZIA8</accession>
<organism evidence="2 4">
    <name type="scientific">Leptospira perolatii</name>
    <dbReference type="NCBI Taxonomy" id="2023191"/>
    <lineage>
        <taxon>Bacteria</taxon>
        <taxon>Pseudomonadati</taxon>
        <taxon>Spirochaetota</taxon>
        <taxon>Spirochaetia</taxon>
        <taxon>Leptospirales</taxon>
        <taxon>Leptospiraceae</taxon>
        <taxon>Leptospira</taxon>
    </lineage>
</organism>
<proteinExistence type="predicted"/>